<dbReference type="Proteomes" id="UP000438429">
    <property type="component" value="Unassembled WGS sequence"/>
</dbReference>
<gene>
    <name evidence="1" type="ORF">F2P81_001114</name>
</gene>
<accession>A0A6A4TYB3</accession>
<reference evidence="1 2" key="1">
    <citation type="submission" date="2019-06" db="EMBL/GenBank/DDBJ databases">
        <title>Draft genomes of female and male turbot (Scophthalmus maximus).</title>
        <authorList>
            <person name="Xu H."/>
            <person name="Xu X.-W."/>
            <person name="Shao C."/>
            <person name="Chen S."/>
        </authorList>
    </citation>
    <scope>NUCLEOTIDE SEQUENCE [LARGE SCALE GENOMIC DNA]</scope>
    <source>
        <strain evidence="1">Ysfricsl-2016a</strain>
        <tissue evidence="1">Blood</tissue>
    </source>
</reference>
<name>A0A6A4TYB3_SCOMX</name>
<comment type="caution">
    <text evidence="1">The sequence shown here is derived from an EMBL/GenBank/DDBJ whole genome shotgun (WGS) entry which is preliminary data.</text>
</comment>
<organism evidence="1 2">
    <name type="scientific">Scophthalmus maximus</name>
    <name type="common">Turbot</name>
    <name type="synonym">Psetta maxima</name>
    <dbReference type="NCBI Taxonomy" id="52904"/>
    <lineage>
        <taxon>Eukaryota</taxon>
        <taxon>Metazoa</taxon>
        <taxon>Chordata</taxon>
        <taxon>Craniata</taxon>
        <taxon>Vertebrata</taxon>
        <taxon>Euteleostomi</taxon>
        <taxon>Actinopterygii</taxon>
        <taxon>Neopterygii</taxon>
        <taxon>Teleostei</taxon>
        <taxon>Neoteleostei</taxon>
        <taxon>Acanthomorphata</taxon>
        <taxon>Carangaria</taxon>
        <taxon>Pleuronectiformes</taxon>
        <taxon>Pleuronectoidei</taxon>
        <taxon>Scophthalmidae</taxon>
        <taxon>Scophthalmus</taxon>
    </lineage>
</organism>
<dbReference type="EMBL" id="VEVO01000001">
    <property type="protein sequence ID" value="KAF0047481.1"/>
    <property type="molecule type" value="Genomic_DNA"/>
</dbReference>
<proteinExistence type="predicted"/>
<sequence length="227" mass="25311">MQDALYGTTCGTLCMGQHAGRTVRDDMEDALVFVSSPPQKKRSRKQTSSEKMSVDMRDMFRQVDMDSEVREKLWLLKQREYVEREGFTDPILISVSSPDVDKIDSLVIVQMSPPAVGIVYSFNRSVYRSGNEMTMADFLSCSHGGGGGDKVAQENGTSCLRDLERNSAQKINHAAATESRRHGQTAGLRIYLPPGCVIGYHTMETFPAERTFDLEEEGPVPQPQPQQ</sequence>
<dbReference type="AlphaFoldDB" id="A0A6A4TYB3"/>
<evidence type="ECO:0000313" key="2">
    <source>
        <dbReference type="Proteomes" id="UP000438429"/>
    </source>
</evidence>
<protein>
    <submittedName>
        <fullName evidence="1">Uncharacterized protein</fullName>
    </submittedName>
</protein>
<evidence type="ECO:0000313" key="1">
    <source>
        <dbReference type="EMBL" id="KAF0047481.1"/>
    </source>
</evidence>